<feature type="domain" description="Glyoxalase-like" evidence="1">
    <location>
        <begin position="9"/>
        <end position="109"/>
    </location>
</feature>
<dbReference type="InterPro" id="IPR041581">
    <property type="entry name" value="Glyoxalase_6"/>
</dbReference>
<evidence type="ECO:0000259" key="1">
    <source>
        <dbReference type="Pfam" id="PF18029"/>
    </source>
</evidence>
<name>A0ABR8MG25_9ACTN</name>
<dbReference type="Gene3D" id="3.10.180.10">
    <property type="entry name" value="2,3-Dihydroxybiphenyl 1,2-Dioxygenase, domain 1"/>
    <property type="match status" value="2"/>
</dbReference>
<organism evidence="2 3">
    <name type="scientific">Nocardioides hwasunensis</name>
    <dbReference type="NCBI Taxonomy" id="397258"/>
    <lineage>
        <taxon>Bacteria</taxon>
        <taxon>Bacillati</taxon>
        <taxon>Actinomycetota</taxon>
        <taxon>Actinomycetes</taxon>
        <taxon>Propionibacteriales</taxon>
        <taxon>Nocardioidaceae</taxon>
        <taxon>Nocardioides</taxon>
    </lineage>
</organism>
<protein>
    <submittedName>
        <fullName evidence="2">VOC family protein</fullName>
    </submittedName>
</protein>
<dbReference type="Pfam" id="PF18029">
    <property type="entry name" value="Glyoxalase_6"/>
    <property type="match status" value="2"/>
</dbReference>
<accession>A0ABR8MG25</accession>
<dbReference type="InterPro" id="IPR029068">
    <property type="entry name" value="Glyas_Bleomycin-R_OHBP_Dase"/>
</dbReference>
<dbReference type="Proteomes" id="UP000649289">
    <property type="component" value="Unassembled WGS sequence"/>
</dbReference>
<dbReference type="EMBL" id="JACXYY010000003">
    <property type="protein sequence ID" value="MBD3914515.1"/>
    <property type="molecule type" value="Genomic_DNA"/>
</dbReference>
<proteinExistence type="predicted"/>
<feature type="domain" description="Glyoxalase-like" evidence="1">
    <location>
        <begin position="132"/>
        <end position="234"/>
    </location>
</feature>
<keyword evidence="3" id="KW-1185">Reference proteome</keyword>
<evidence type="ECO:0000313" key="3">
    <source>
        <dbReference type="Proteomes" id="UP000649289"/>
    </source>
</evidence>
<sequence>MSTRPGWIQVFLDTPSSAFEEAVAFWSAVTGWRPSERRGEDGQFLTLLPAAGSAYVKVQAVEATAGVHLDLDHEDRPAAIERARSLGATTAWVYEGVEVMRSPGGFTFCQTLLDVDPPGPELVRDGSTILDQVCLDIPAARWDAEIGFWRDLTGCELQQGSLPGFARLAAPGRVRILLQRLLEADETVRAHPDFASADRGSDTERHVGLGAEVVSVNAFWTALTAPGGQVYCLTDRDPTTGVVTPR</sequence>
<dbReference type="SUPFAM" id="SSF54593">
    <property type="entry name" value="Glyoxalase/Bleomycin resistance protein/Dihydroxybiphenyl dioxygenase"/>
    <property type="match status" value="1"/>
</dbReference>
<evidence type="ECO:0000313" key="2">
    <source>
        <dbReference type="EMBL" id="MBD3914515.1"/>
    </source>
</evidence>
<dbReference type="RefSeq" id="WP_191198852.1">
    <property type="nucleotide sequence ID" value="NZ_BAAAPA010000004.1"/>
</dbReference>
<gene>
    <name evidence="2" type="ORF">IEZ25_07800</name>
</gene>
<reference evidence="2 3" key="1">
    <citation type="submission" date="2020-09" db="EMBL/GenBank/DDBJ databases">
        <title>novel species in genus Nocardioides.</title>
        <authorList>
            <person name="Zhang G."/>
        </authorList>
    </citation>
    <scope>NUCLEOTIDE SEQUENCE [LARGE SCALE GENOMIC DNA]</scope>
    <source>
        <strain evidence="2 3">19197</strain>
    </source>
</reference>
<comment type="caution">
    <text evidence="2">The sequence shown here is derived from an EMBL/GenBank/DDBJ whole genome shotgun (WGS) entry which is preliminary data.</text>
</comment>